<protein>
    <recommendedName>
        <fullName evidence="3">Transcriptional regulator</fullName>
    </recommendedName>
</protein>
<organism evidence="1 2">
    <name type="scientific">Dokdonia ponticola</name>
    <dbReference type="NCBI Taxonomy" id="2041041"/>
    <lineage>
        <taxon>Bacteria</taxon>
        <taxon>Pseudomonadati</taxon>
        <taxon>Bacteroidota</taxon>
        <taxon>Flavobacteriia</taxon>
        <taxon>Flavobacteriales</taxon>
        <taxon>Flavobacteriaceae</taxon>
        <taxon>Dokdonia</taxon>
    </lineage>
</organism>
<gene>
    <name evidence="1" type="ORF">ACFO3O_19395</name>
</gene>
<keyword evidence="2" id="KW-1185">Reference proteome</keyword>
<evidence type="ECO:0008006" key="3">
    <source>
        <dbReference type="Google" id="ProtNLM"/>
    </source>
</evidence>
<evidence type="ECO:0000313" key="2">
    <source>
        <dbReference type="Proteomes" id="UP001596043"/>
    </source>
</evidence>
<name>A0ABV9I1K1_9FLAO</name>
<evidence type="ECO:0000313" key="1">
    <source>
        <dbReference type="EMBL" id="MFC4636083.1"/>
    </source>
</evidence>
<dbReference type="RefSeq" id="WP_379981932.1">
    <property type="nucleotide sequence ID" value="NZ_JBHSFV010000014.1"/>
</dbReference>
<accession>A0ABV9I1K1</accession>
<proteinExistence type="predicted"/>
<dbReference type="EMBL" id="JBHSFV010000014">
    <property type="protein sequence ID" value="MFC4636083.1"/>
    <property type="molecule type" value="Genomic_DNA"/>
</dbReference>
<dbReference type="Proteomes" id="UP001596043">
    <property type="component" value="Unassembled WGS sequence"/>
</dbReference>
<reference evidence="2" key="1">
    <citation type="journal article" date="2019" name="Int. J. Syst. Evol. Microbiol.">
        <title>The Global Catalogue of Microorganisms (GCM) 10K type strain sequencing project: providing services to taxonomists for standard genome sequencing and annotation.</title>
        <authorList>
            <consortium name="The Broad Institute Genomics Platform"/>
            <consortium name="The Broad Institute Genome Sequencing Center for Infectious Disease"/>
            <person name="Wu L."/>
            <person name="Ma J."/>
        </authorList>
    </citation>
    <scope>NUCLEOTIDE SEQUENCE [LARGE SCALE GENOMIC DNA]</scope>
    <source>
        <strain evidence="2">YJ-61-S</strain>
    </source>
</reference>
<sequence length="84" mass="9930">MNQKRITIVVETMFGLYEKPVEVLSEETGTSRSTISKFFNNKKIKAFTKSFLYRTCIALIAKKLDEEEELNKKFDTLVKRYKNR</sequence>
<comment type="caution">
    <text evidence="1">The sequence shown here is derived from an EMBL/GenBank/DDBJ whole genome shotgun (WGS) entry which is preliminary data.</text>
</comment>